<proteinExistence type="predicted"/>
<gene>
    <name evidence="1" type="ORF">BV898_17839</name>
</gene>
<dbReference type="Proteomes" id="UP000192578">
    <property type="component" value="Unassembled WGS sequence"/>
</dbReference>
<sequence>MFTWATIISETGSIDYDTTILDPFCFNNGTTVPVTLPCDKKANKRAGILQLKSFPIENCRITVTVDGALCLGSRKYAMYFSIRHFNFELTNSANIYEEETTLVKILPGGDQHFIIGALSHNRQTTYAQLLSNFSRKPTLTLQFNKTSRVPTRPALIMDPVLIIDYVVLGDDFDLTTEVPCPELKCGSMLEKHFLENSSRVNCPLNYTSMIEVDPGMQQPVSYIAALRACHNLQKSPFIPSLTRLNFTNQLNAPRREIATGKNAKLRNEAFSLKAQRRSLIPLCVVVLAQVIGILFR</sequence>
<comment type="caution">
    <text evidence="1">The sequence shown here is derived from an EMBL/GenBank/DDBJ whole genome shotgun (WGS) entry which is preliminary data.</text>
</comment>
<accession>A0A9X6NGC6</accession>
<dbReference type="EMBL" id="MTYJ01000319">
    <property type="protein sequence ID" value="OWA53410.1"/>
    <property type="molecule type" value="Genomic_DNA"/>
</dbReference>
<dbReference type="OrthoDB" id="10638102at2759"/>
<reference evidence="2" key="1">
    <citation type="submission" date="2017-01" db="EMBL/GenBank/DDBJ databases">
        <title>Comparative genomics of anhydrobiosis in the tardigrade Hypsibius dujardini.</title>
        <authorList>
            <person name="Yoshida Y."/>
            <person name="Koutsovoulos G."/>
            <person name="Laetsch D."/>
            <person name="Stevens L."/>
            <person name="Kumar S."/>
            <person name="Horikawa D."/>
            <person name="Ishino K."/>
            <person name="Komine S."/>
            <person name="Tomita M."/>
            <person name="Blaxter M."/>
            <person name="Arakawa K."/>
        </authorList>
    </citation>
    <scope>NUCLEOTIDE SEQUENCE [LARGE SCALE GENOMIC DNA]</scope>
    <source>
        <strain evidence="2">Z151</strain>
    </source>
</reference>
<dbReference type="AlphaFoldDB" id="A0A9X6NGC6"/>
<organism evidence="1 2">
    <name type="scientific">Hypsibius exemplaris</name>
    <name type="common">Freshwater tardigrade</name>
    <dbReference type="NCBI Taxonomy" id="2072580"/>
    <lineage>
        <taxon>Eukaryota</taxon>
        <taxon>Metazoa</taxon>
        <taxon>Ecdysozoa</taxon>
        <taxon>Tardigrada</taxon>
        <taxon>Eutardigrada</taxon>
        <taxon>Parachela</taxon>
        <taxon>Hypsibioidea</taxon>
        <taxon>Hypsibiidae</taxon>
        <taxon>Hypsibius</taxon>
    </lineage>
</organism>
<keyword evidence="2" id="KW-1185">Reference proteome</keyword>
<name>A0A9X6NGC6_HYPEX</name>
<evidence type="ECO:0000313" key="1">
    <source>
        <dbReference type="EMBL" id="OWA53410.1"/>
    </source>
</evidence>
<evidence type="ECO:0000313" key="2">
    <source>
        <dbReference type="Proteomes" id="UP000192578"/>
    </source>
</evidence>
<protein>
    <submittedName>
        <fullName evidence="1">Uncharacterized protein</fullName>
    </submittedName>
</protein>